<evidence type="ECO:0000313" key="5">
    <source>
        <dbReference type="Proteomes" id="UP000828390"/>
    </source>
</evidence>
<dbReference type="SUPFAM" id="SSF46689">
    <property type="entry name" value="Homeodomain-like"/>
    <property type="match status" value="1"/>
</dbReference>
<feature type="region of interest" description="Disordered" evidence="1">
    <location>
        <begin position="1"/>
        <end position="21"/>
    </location>
</feature>
<feature type="compositionally biased region" description="Polar residues" evidence="1">
    <location>
        <begin position="222"/>
        <end position="244"/>
    </location>
</feature>
<dbReference type="PROSITE" id="PS50090">
    <property type="entry name" value="MYB_LIKE"/>
    <property type="match status" value="1"/>
</dbReference>
<feature type="compositionally biased region" description="Polar residues" evidence="1">
    <location>
        <begin position="197"/>
        <end position="206"/>
    </location>
</feature>
<feature type="region of interest" description="Disordered" evidence="1">
    <location>
        <begin position="42"/>
        <end position="316"/>
    </location>
</feature>
<feature type="compositionally biased region" description="Low complexity" evidence="1">
    <location>
        <begin position="300"/>
        <end position="316"/>
    </location>
</feature>
<dbReference type="Gene3D" id="1.10.10.60">
    <property type="entry name" value="Homeodomain-like"/>
    <property type="match status" value="1"/>
</dbReference>
<feature type="compositionally biased region" description="Polar residues" evidence="1">
    <location>
        <begin position="71"/>
        <end position="81"/>
    </location>
</feature>
<evidence type="ECO:0000313" key="4">
    <source>
        <dbReference type="EMBL" id="KAH3708335.1"/>
    </source>
</evidence>
<gene>
    <name evidence="4" type="ORF">DPMN_067783</name>
</gene>
<dbReference type="InterPro" id="IPR009057">
    <property type="entry name" value="Homeodomain-like_sf"/>
</dbReference>
<evidence type="ECO:0000259" key="3">
    <source>
        <dbReference type="PROSITE" id="PS51294"/>
    </source>
</evidence>
<reference evidence="4" key="2">
    <citation type="submission" date="2020-11" db="EMBL/GenBank/DDBJ databases">
        <authorList>
            <person name="McCartney M.A."/>
            <person name="Auch B."/>
            <person name="Kono T."/>
            <person name="Mallez S."/>
            <person name="Becker A."/>
            <person name="Gohl D.M."/>
            <person name="Silverstein K.A.T."/>
            <person name="Koren S."/>
            <person name="Bechman K.B."/>
            <person name="Herman A."/>
            <person name="Abrahante J.E."/>
            <person name="Garbe J."/>
        </authorList>
    </citation>
    <scope>NUCLEOTIDE SEQUENCE</scope>
    <source>
        <strain evidence="4">Duluth1</strain>
        <tissue evidence="4">Whole animal</tissue>
    </source>
</reference>
<sequence length="434" mass="48555">MSEEPWGWHIPDEPLGGDTNQEFFSPVRKKMRCQKVQKALVEPESDAETVIMEEEGGLTREWTKDTLEMLTATTDEQSSCSEGHMESHDTESLAYSSSQRKRKSSKGSELSSLQPSKVPKMTRWQPSKAPTTTRWQQSKDTTTATRQPRNAFTSTPQQQSNASTKAPGQTSKASTTAPGQTSNAHTTIPCQVFYSPRTPQQPNDLTPSKRRPSLRTAPPQPSNASTTAWKPSNASTTAWKQSNPPKRAPLLTSMSPTKNPCQPINGQTMAPWQPFNAPSTPQLLTNVAPCGSRPRDDSSRSLPGRQSNSSRSNTSCCTSNAFRNQQKFPQGFCSVNRGISGWQCRDDIWRPGHDTSDIDDDDFCAQSLDWGAKRKKWTWDETVQFYKATIKIGFGKWSKIRKDLGTTRTGLQLKDKWRNIIKSGDINKLRRIKK</sequence>
<dbReference type="AlphaFoldDB" id="A0A9D4BT23"/>
<feature type="compositionally biased region" description="Polar residues" evidence="1">
    <location>
        <begin position="252"/>
        <end position="285"/>
    </location>
</feature>
<evidence type="ECO:0000256" key="1">
    <source>
        <dbReference type="SAM" id="MobiDB-lite"/>
    </source>
</evidence>
<dbReference type="InterPro" id="IPR001005">
    <property type="entry name" value="SANT/Myb"/>
</dbReference>
<dbReference type="SMART" id="SM00717">
    <property type="entry name" value="SANT"/>
    <property type="match status" value="1"/>
</dbReference>
<dbReference type="Proteomes" id="UP000828390">
    <property type="component" value="Unassembled WGS sequence"/>
</dbReference>
<comment type="caution">
    <text evidence="4">The sequence shown here is derived from an EMBL/GenBank/DDBJ whole genome shotgun (WGS) entry which is preliminary data.</text>
</comment>
<protein>
    <submittedName>
        <fullName evidence="4">Uncharacterized protein</fullName>
    </submittedName>
</protein>
<name>A0A9D4BT23_DREPO</name>
<reference evidence="4" key="1">
    <citation type="journal article" date="2019" name="bioRxiv">
        <title>The Genome of the Zebra Mussel, Dreissena polymorpha: A Resource for Invasive Species Research.</title>
        <authorList>
            <person name="McCartney M.A."/>
            <person name="Auch B."/>
            <person name="Kono T."/>
            <person name="Mallez S."/>
            <person name="Zhang Y."/>
            <person name="Obille A."/>
            <person name="Becker A."/>
            <person name="Abrahante J.E."/>
            <person name="Garbe J."/>
            <person name="Badalamenti J.P."/>
            <person name="Herman A."/>
            <person name="Mangelson H."/>
            <person name="Liachko I."/>
            <person name="Sullivan S."/>
            <person name="Sone E.D."/>
            <person name="Koren S."/>
            <person name="Silverstein K.A.T."/>
            <person name="Beckman K.B."/>
            <person name="Gohl D.M."/>
        </authorList>
    </citation>
    <scope>NUCLEOTIDE SEQUENCE</scope>
    <source>
        <strain evidence="4">Duluth1</strain>
        <tissue evidence="4">Whole animal</tissue>
    </source>
</reference>
<dbReference type="InterPro" id="IPR017930">
    <property type="entry name" value="Myb_dom"/>
</dbReference>
<feature type="domain" description="Myb-like" evidence="2">
    <location>
        <begin position="373"/>
        <end position="421"/>
    </location>
</feature>
<accession>A0A9D4BT23</accession>
<keyword evidence="5" id="KW-1185">Reference proteome</keyword>
<dbReference type="PROSITE" id="PS51294">
    <property type="entry name" value="HTH_MYB"/>
    <property type="match status" value="1"/>
</dbReference>
<organism evidence="4 5">
    <name type="scientific">Dreissena polymorpha</name>
    <name type="common">Zebra mussel</name>
    <name type="synonym">Mytilus polymorpha</name>
    <dbReference type="NCBI Taxonomy" id="45954"/>
    <lineage>
        <taxon>Eukaryota</taxon>
        <taxon>Metazoa</taxon>
        <taxon>Spiralia</taxon>
        <taxon>Lophotrochozoa</taxon>
        <taxon>Mollusca</taxon>
        <taxon>Bivalvia</taxon>
        <taxon>Autobranchia</taxon>
        <taxon>Heteroconchia</taxon>
        <taxon>Euheterodonta</taxon>
        <taxon>Imparidentia</taxon>
        <taxon>Neoheterodontei</taxon>
        <taxon>Myida</taxon>
        <taxon>Dreissenoidea</taxon>
        <taxon>Dreissenidae</taxon>
        <taxon>Dreissena</taxon>
    </lineage>
</organism>
<feature type="compositionally biased region" description="Polar residues" evidence="1">
    <location>
        <begin position="124"/>
        <end position="189"/>
    </location>
</feature>
<dbReference type="CDD" id="cd11660">
    <property type="entry name" value="SANT_TRF"/>
    <property type="match status" value="1"/>
</dbReference>
<feature type="compositionally biased region" description="Basic and acidic residues" evidence="1">
    <location>
        <begin position="57"/>
        <end position="67"/>
    </location>
</feature>
<dbReference type="EMBL" id="JAIWYP010000014">
    <property type="protein sequence ID" value="KAH3708335.1"/>
    <property type="molecule type" value="Genomic_DNA"/>
</dbReference>
<evidence type="ECO:0000259" key="2">
    <source>
        <dbReference type="PROSITE" id="PS50090"/>
    </source>
</evidence>
<feature type="compositionally biased region" description="Acidic residues" evidence="1">
    <location>
        <begin position="43"/>
        <end position="56"/>
    </location>
</feature>
<dbReference type="Pfam" id="PF00249">
    <property type="entry name" value="Myb_DNA-binding"/>
    <property type="match status" value="1"/>
</dbReference>
<feature type="domain" description="HTH myb-type" evidence="3">
    <location>
        <begin position="373"/>
        <end position="425"/>
    </location>
</feature>
<proteinExistence type="predicted"/>